<organism evidence="8 9">
    <name type="scientific">Lasius platythorax</name>
    <dbReference type="NCBI Taxonomy" id="488582"/>
    <lineage>
        <taxon>Eukaryota</taxon>
        <taxon>Metazoa</taxon>
        <taxon>Ecdysozoa</taxon>
        <taxon>Arthropoda</taxon>
        <taxon>Hexapoda</taxon>
        <taxon>Insecta</taxon>
        <taxon>Pterygota</taxon>
        <taxon>Neoptera</taxon>
        <taxon>Endopterygota</taxon>
        <taxon>Hymenoptera</taxon>
        <taxon>Apocrita</taxon>
        <taxon>Aculeata</taxon>
        <taxon>Formicoidea</taxon>
        <taxon>Formicidae</taxon>
        <taxon>Formicinae</taxon>
        <taxon>Lasius</taxon>
        <taxon>Lasius</taxon>
    </lineage>
</organism>
<evidence type="ECO:0000256" key="6">
    <source>
        <dbReference type="SAM" id="SignalP"/>
    </source>
</evidence>
<keyword evidence="3" id="KW-0677">Repeat</keyword>
<protein>
    <recommendedName>
        <fullName evidence="7">Chitin-binding type-2 domain-containing protein</fullName>
    </recommendedName>
</protein>
<keyword evidence="5" id="KW-0325">Glycoprotein</keyword>
<feature type="domain" description="Chitin-binding type-2" evidence="7">
    <location>
        <begin position="37"/>
        <end position="107"/>
    </location>
</feature>
<gene>
    <name evidence="8" type="ORF">LPLAT_LOCUS6466</name>
</gene>
<evidence type="ECO:0000256" key="1">
    <source>
        <dbReference type="ARBA" id="ARBA00022669"/>
    </source>
</evidence>
<dbReference type="InterPro" id="IPR051940">
    <property type="entry name" value="Chitin_bind-dev_reg"/>
</dbReference>
<dbReference type="PANTHER" id="PTHR23301:SF0">
    <property type="entry name" value="CHITIN-BINDING TYPE-2 DOMAIN-CONTAINING PROTEIN-RELATED"/>
    <property type="match status" value="1"/>
</dbReference>
<feature type="domain" description="Chitin-binding type-2" evidence="7">
    <location>
        <begin position="188"/>
        <end position="243"/>
    </location>
</feature>
<dbReference type="PROSITE" id="PS50940">
    <property type="entry name" value="CHIT_BIND_II"/>
    <property type="match status" value="2"/>
</dbReference>
<evidence type="ECO:0000256" key="5">
    <source>
        <dbReference type="ARBA" id="ARBA00023180"/>
    </source>
</evidence>
<keyword evidence="2 6" id="KW-0732">Signal</keyword>
<evidence type="ECO:0000256" key="4">
    <source>
        <dbReference type="ARBA" id="ARBA00023157"/>
    </source>
</evidence>
<keyword evidence="9" id="KW-1185">Reference proteome</keyword>
<dbReference type="EMBL" id="OZ034825">
    <property type="protein sequence ID" value="CAL1680453.1"/>
    <property type="molecule type" value="Genomic_DNA"/>
</dbReference>
<dbReference type="InterPro" id="IPR036508">
    <property type="entry name" value="Chitin-bd_dom_sf"/>
</dbReference>
<evidence type="ECO:0000313" key="9">
    <source>
        <dbReference type="Proteomes" id="UP001497644"/>
    </source>
</evidence>
<sequence length="248" mass="27901">MKGIYVIAVAFLASWSVCTANEDQQFVQQIESQDDIFRQCPYPDINPRNTTTHIAHESDCTKFYKCLLGRGTEQLCPLIWKNDPTKRLHFNRTAQVCDWPWNAGCELCPGKDQNGEYPPESWIADPKATNCRQYIKCKQDGTQEKATCGNGLCFSRTCQACVEDRAGGNCGDRIPDPGTTTTTATPNPDECKTGDRLPHDCDCGKYLQCYDNKDWILQWCDGGQHFSPTTKNCLPPDEAKCTLLPRKN</sequence>
<dbReference type="SUPFAM" id="SSF57625">
    <property type="entry name" value="Invertebrate chitin-binding proteins"/>
    <property type="match status" value="3"/>
</dbReference>
<dbReference type="Pfam" id="PF01607">
    <property type="entry name" value="CBM_14"/>
    <property type="match status" value="3"/>
</dbReference>
<evidence type="ECO:0000256" key="2">
    <source>
        <dbReference type="ARBA" id="ARBA00022729"/>
    </source>
</evidence>
<name>A0AAV2NL04_9HYME</name>
<reference evidence="8" key="1">
    <citation type="submission" date="2024-04" db="EMBL/GenBank/DDBJ databases">
        <authorList>
            <consortium name="Molecular Ecology Group"/>
        </authorList>
    </citation>
    <scope>NUCLEOTIDE SEQUENCE</scope>
</reference>
<feature type="chain" id="PRO_5043606910" description="Chitin-binding type-2 domain-containing protein" evidence="6">
    <location>
        <begin position="21"/>
        <end position="248"/>
    </location>
</feature>
<evidence type="ECO:0000259" key="7">
    <source>
        <dbReference type="PROSITE" id="PS50940"/>
    </source>
</evidence>
<accession>A0AAV2NL04</accession>
<dbReference type="GO" id="GO:0008061">
    <property type="term" value="F:chitin binding"/>
    <property type="evidence" value="ECO:0007669"/>
    <property type="project" value="UniProtKB-KW"/>
</dbReference>
<keyword evidence="4" id="KW-1015">Disulfide bond</keyword>
<dbReference type="AlphaFoldDB" id="A0AAV2NL04"/>
<dbReference type="InterPro" id="IPR002557">
    <property type="entry name" value="Chitin-bd_dom"/>
</dbReference>
<dbReference type="Proteomes" id="UP001497644">
    <property type="component" value="Chromosome 2"/>
</dbReference>
<dbReference type="SMART" id="SM00494">
    <property type="entry name" value="ChtBD2"/>
    <property type="match status" value="3"/>
</dbReference>
<dbReference type="GO" id="GO:0005576">
    <property type="term" value="C:extracellular region"/>
    <property type="evidence" value="ECO:0007669"/>
    <property type="project" value="InterPro"/>
</dbReference>
<keyword evidence="1" id="KW-0147">Chitin-binding</keyword>
<proteinExistence type="predicted"/>
<dbReference type="Gene3D" id="2.170.140.10">
    <property type="entry name" value="Chitin binding domain"/>
    <property type="match status" value="2"/>
</dbReference>
<evidence type="ECO:0000313" key="8">
    <source>
        <dbReference type="EMBL" id="CAL1680453.1"/>
    </source>
</evidence>
<dbReference type="PANTHER" id="PTHR23301">
    <property type="entry name" value="CHITIN BINDING PERITROPHIN-A"/>
    <property type="match status" value="1"/>
</dbReference>
<evidence type="ECO:0000256" key="3">
    <source>
        <dbReference type="ARBA" id="ARBA00022737"/>
    </source>
</evidence>
<feature type="signal peptide" evidence="6">
    <location>
        <begin position="1"/>
        <end position="20"/>
    </location>
</feature>